<dbReference type="InterPro" id="IPR033121">
    <property type="entry name" value="PEPTIDASE_A1"/>
</dbReference>
<dbReference type="GO" id="GO:0004190">
    <property type="term" value="F:aspartic-type endopeptidase activity"/>
    <property type="evidence" value="ECO:0007669"/>
    <property type="project" value="UniProtKB-KW"/>
</dbReference>
<protein>
    <submittedName>
        <fullName evidence="8">Aspartyl protease UND</fullName>
    </submittedName>
</protein>
<dbReference type="Pfam" id="PF14543">
    <property type="entry name" value="TAXi_N"/>
    <property type="match status" value="1"/>
</dbReference>
<reference evidence="8" key="2">
    <citation type="submission" date="2025-08" db="UniProtKB">
        <authorList>
            <consortium name="RefSeq"/>
        </authorList>
    </citation>
    <scope>IDENTIFICATION</scope>
    <source>
        <tissue evidence="8">Leaf</tissue>
    </source>
</reference>
<evidence type="ECO:0000256" key="2">
    <source>
        <dbReference type="ARBA" id="ARBA00022670"/>
    </source>
</evidence>
<dbReference type="CDD" id="cd05476">
    <property type="entry name" value="pepsin_A_like_plant"/>
    <property type="match status" value="1"/>
</dbReference>
<evidence type="ECO:0000256" key="3">
    <source>
        <dbReference type="ARBA" id="ARBA00022750"/>
    </source>
</evidence>
<dbReference type="InterPro" id="IPR034161">
    <property type="entry name" value="Pepsin-like_plant"/>
</dbReference>
<keyword evidence="2 8" id="KW-0645">Protease</keyword>
<dbReference type="PANTHER" id="PTHR47967">
    <property type="entry name" value="OS07G0603500 PROTEIN-RELATED"/>
    <property type="match status" value="1"/>
</dbReference>
<sequence length="393" mass="44214">MFSNHIQKPLQKLVKMKTTMSYLLLLFLPLLVNAKLKRTTLYIPLVHNGVNVFDTKVISPPVVSPPNTQGKAVMAEIYFGSPPVKQVLHLDTGSSLTWVQCFPCSRCFDQNRLPKYWPKKSKTYREPMCESEDGKCRYELIYLDKCVVKGIHAQELVTVDTLDGGYERLYGVRFGCTEHSEGTSFIGTGILGLGAGMSSIIGEFDYKFSFCLGRISDKRSNHNLIFGDGANIQGHPTVINITNDHYYFSLESIIVERKIRLDHPVQVLVDTGSTMSYVSPGLYYNFVDEFEEIIGRPSSYRPNLCYKAEDIEQLYTFDVGFEFAGGAQLSVNVHNIFLPTGPPGDLCLAIINNENSFSDIIIGVTAMQGHNLGYHLRRKTVYLQKQNCNKSKL</sequence>
<keyword evidence="7" id="KW-1185">Reference proteome</keyword>
<dbReference type="PROSITE" id="PS00141">
    <property type="entry name" value="ASP_PROTEASE"/>
    <property type="match status" value="1"/>
</dbReference>
<dbReference type="Pfam" id="PF14541">
    <property type="entry name" value="TAXi_C"/>
    <property type="match status" value="1"/>
</dbReference>
<evidence type="ECO:0000256" key="5">
    <source>
        <dbReference type="ARBA" id="ARBA00023180"/>
    </source>
</evidence>
<dbReference type="Proteomes" id="UP000504610">
    <property type="component" value="Chromosome 4"/>
</dbReference>
<evidence type="ECO:0000259" key="6">
    <source>
        <dbReference type="PROSITE" id="PS51767"/>
    </source>
</evidence>
<dbReference type="RefSeq" id="XP_018482573.1">
    <property type="nucleotide sequence ID" value="XM_018627071.2"/>
</dbReference>
<dbReference type="GeneID" id="108853659"/>
<keyword evidence="5" id="KW-0325">Glycoprotein</keyword>
<organism evidence="7 8">
    <name type="scientific">Raphanus sativus</name>
    <name type="common">Radish</name>
    <name type="synonym">Raphanus raphanistrum var. sativus</name>
    <dbReference type="NCBI Taxonomy" id="3726"/>
    <lineage>
        <taxon>Eukaryota</taxon>
        <taxon>Viridiplantae</taxon>
        <taxon>Streptophyta</taxon>
        <taxon>Embryophyta</taxon>
        <taxon>Tracheophyta</taxon>
        <taxon>Spermatophyta</taxon>
        <taxon>Magnoliopsida</taxon>
        <taxon>eudicotyledons</taxon>
        <taxon>Gunneridae</taxon>
        <taxon>Pentapetalae</taxon>
        <taxon>rosids</taxon>
        <taxon>malvids</taxon>
        <taxon>Brassicales</taxon>
        <taxon>Brassicaceae</taxon>
        <taxon>Brassiceae</taxon>
        <taxon>Raphanus</taxon>
    </lineage>
</organism>
<keyword evidence="3" id="KW-0064">Aspartyl protease</keyword>
<evidence type="ECO:0000256" key="4">
    <source>
        <dbReference type="ARBA" id="ARBA00022801"/>
    </source>
</evidence>
<keyword evidence="4" id="KW-0378">Hydrolase</keyword>
<proteinExistence type="inferred from homology"/>
<dbReference type="InterPro" id="IPR032799">
    <property type="entry name" value="TAXi_C"/>
</dbReference>
<name>A0A6J0NFE3_RAPSA</name>
<dbReference type="AlphaFoldDB" id="A0A6J0NFE3"/>
<evidence type="ECO:0000256" key="1">
    <source>
        <dbReference type="ARBA" id="ARBA00007447"/>
    </source>
</evidence>
<reference evidence="7" key="1">
    <citation type="journal article" date="2019" name="Database">
        <title>The radish genome database (RadishGD): an integrated information resource for radish genomics.</title>
        <authorList>
            <person name="Yu H.J."/>
            <person name="Baek S."/>
            <person name="Lee Y.J."/>
            <person name="Cho A."/>
            <person name="Mun J.H."/>
        </authorList>
    </citation>
    <scope>NUCLEOTIDE SEQUENCE [LARGE SCALE GENOMIC DNA]</scope>
    <source>
        <strain evidence="7">cv. WK10039</strain>
    </source>
</reference>
<evidence type="ECO:0000313" key="7">
    <source>
        <dbReference type="Proteomes" id="UP000504610"/>
    </source>
</evidence>
<comment type="similarity">
    <text evidence="1">Belongs to the peptidase A1 family.</text>
</comment>
<dbReference type="OrthoDB" id="595818at2759"/>
<dbReference type="KEGG" id="rsz:108853659"/>
<dbReference type="InterPro" id="IPR051708">
    <property type="entry name" value="Plant_Aspart_Prot_A1"/>
</dbReference>
<evidence type="ECO:0000313" key="8">
    <source>
        <dbReference type="RefSeq" id="XP_018482573.1"/>
    </source>
</evidence>
<dbReference type="GO" id="GO:0006508">
    <property type="term" value="P:proteolysis"/>
    <property type="evidence" value="ECO:0007669"/>
    <property type="project" value="UniProtKB-KW"/>
</dbReference>
<feature type="domain" description="Peptidase A1" evidence="6">
    <location>
        <begin position="73"/>
        <end position="384"/>
    </location>
</feature>
<dbReference type="InterPro" id="IPR032861">
    <property type="entry name" value="TAXi_N"/>
</dbReference>
<dbReference type="SUPFAM" id="SSF50630">
    <property type="entry name" value="Acid proteases"/>
    <property type="match status" value="1"/>
</dbReference>
<dbReference type="GO" id="GO:0005576">
    <property type="term" value="C:extracellular region"/>
    <property type="evidence" value="ECO:0007669"/>
    <property type="project" value="TreeGrafter"/>
</dbReference>
<gene>
    <name evidence="8" type="primary">LOC108853659</name>
</gene>
<dbReference type="PANTHER" id="PTHR47967:SF13">
    <property type="entry name" value="ASPARTYL PROTEASE UND-RELATED"/>
    <property type="match status" value="1"/>
</dbReference>
<dbReference type="PROSITE" id="PS51767">
    <property type="entry name" value="PEPTIDASE_A1"/>
    <property type="match status" value="1"/>
</dbReference>
<accession>A0A6J0NFE3</accession>
<dbReference type="InterPro" id="IPR001969">
    <property type="entry name" value="Aspartic_peptidase_AS"/>
</dbReference>
<dbReference type="Gene3D" id="2.40.70.10">
    <property type="entry name" value="Acid Proteases"/>
    <property type="match status" value="2"/>
</dbReference>
<dbReference type="InterPro" id="IPR021109">
    <property type="entry name" value="Peptidase_aspartic_dom_sf"/>
</dbReference>